<dbReference type="AlphaFoldDB" id="A0A5B7FHV3"/>
<protein>
    <submittedName>
        <fullName evidence="1">Uncharacterized protein</fullName>
    </submittedName>
</protein>
<organism evidence="1 2">
    <name type="scientific">Portunus trituberculatus</name>
    <name type="common">Swimming crab</name>
    <name type="synonym">Neptunus trituberculatus</name>
    <dbReference type="NCBI Taxonomy" id="210409"/>
    <lineage>
        <taxon>Eukaryota</taxon>
        <taxon>Metazoa</taxon>
        <taxon>Ecdysozoa</taxon>
        <taxon>Arthropoda</taxon>
        <taxon>Crustacea</taxon>
        <taxon>Multicrustacea</taxon>
        <taxon>Malacostraca</taxon>
        <taxon>Eumalacostraca</taxon>
        <taxon>Eucarida</taxon>
        <taxon>Decapoda</taxon>
        <taxon>Pleocyemata</taxon>
        <taxon>Brachyura</taxon>
        <taxon>Eubrachyura</taxon>
        <taxon>Portunoidea</taxon>
        <taxon>Portunidae</taxon>
        <taxon>Portuninae</taxon>
        <taxon>Portunus</taxon>
    </lineage>
</organism>
<evidence type="ECO:0000313" key="2">
    <source>
        <dbReference type="Proteomes" id="UP000324222"/>
    </source>
</evidence>
<proteinExistence type="predicted"/>
<accession>A0A5B7FHV3</accession>
<evidence type="ECO:0000313" key="1">
    <source>
        <dbReference type="EMBL" id="MPC46062.1"/>
    </source>
</evidence>
<dbReference type="Proteomes" id="UP000324222">
    <property type="component" value="Unassembled WGS sequence"/>
</dbReference>
<comment type="caution">
    <text evidence="1">The sequence shown here is derived from an EMBL/GenBank/DDBJ whole genome shotgun (WGS) entry which is preliminary data.</text>
</comment>
<sequence length="96" mass="11028">MLLLQQDQLDSEKEAVSESRLPLPYWSFRWNTIFTFIHKSSKFSVRTNYILVGGKCLTANFLLPEHQLINNTFMVVNIRPDALVAHSHPPCGATWP</sequence>
<name>A0A5B7FHV3_PORTR</name>
<reference evidence="1 2" key="1">
    <citation type="submission" date="2019-05" db="EMBL/GenBank/DDBJ databases">
        <title>Another draft genome of Portunus trituberculatus and its Hox gene families provides insights of decapod evolution.</title>
        <authorList>
            <person name="Jeong J.-H."/>
            <person name="Song I."/>
            <person name="Kim S."/>
            <person name="Choi T."/>
            <person name="Kim D."/>
            <person name="Ryu S."/>
            <person name="Kim W."/>
        </authorList>
    </citation>
    <scope>NUCLEOTIDE SEQUENCE [LARGE SCALE GENOMIC DNA]</scope>
    <source>
        <tissue evidence="1">Muscle</tissue>
    </source>
</reference>
<dbReference type="EMBL" id="VSRR010007026">
    <property type="protein sequence ID" value="MPC46062.1"/>
    <property type="molecule type" value="Genomic_DNA"/>
</dbReference>
<gene>
    <name evidence="1" type="ORF">E2C01_039771</name>
</gene>
<keyword evidence="2" id="KW-1185">Reference proteome</keyword>